<sequence>MWSGGPAYASVHKVHLQILAQATPGTLIKTWLLQDKATACLGVQGEVKAWHFASRFLKGRGVWMASRPLRNRLFYHALLKHQARLVLLDGLGVARALLPALRTLPQVRVVVVFHGSTRLDRKDVNLFRQFAPKQLTLCAVSQTLASSIEAAMGLTVVPLRCMLDPQAFKEQLLSREQARQQLVIGAIHQQVFGAIGRLVESKGFDTLIRAFAQSLQTRPDRLLLIIGEGPARSALEATVSALGLQDKVLLPGHIANMASLYRAFDWVVIPSQAEGLGLVVQEAVIAGVPVLASNLTVFHEQLGDAGYYIPVDDVAAWAKAIDMTSSLAIEEVAASQYTALDPQSAWQRFKLACADELSAVQ</sequence>
<dbReference type="EMBL" id="VFIP01000002">
    <property type="protein sequence ID" value="TWS00550.1"/>
    <property type="molecule type" value="Genomic_DNA"/>
</dbReference>
<dbReference type="GO" id="GO:1901135">
    <property type="term" value="P:carbohydrate derivative metabolic process"/>
    <property type="evidence" value="ECO:0007669"/>
    <property type="project" value="UniProtKB-ARBA"/>
</dbReference>
<feature type="domain" description="Glycosyl transferase family 1" evidence="1">
    <location>
        <begin position="189"/>
        <end position="323"/>
    </location>
</feature>
<proteinExistence type="predicted"/>
<dbReference type="Pfam" id="PF00534">
    <property type="entry name" value="Glycos_transf_1"/>
    <property type="match status" value="1"/>
</dbReference>
<dbReference type="Gene3D" id="3.40.50.2000">
    <property type="entry name" value="Glycogen Phosphorylase B"/>
    <property type="match status" value="2"/>
</dbReference>
<protein>
    <submittedName>
        <fullName evidence="2">Glycosyltransferase</fullName>
    </submittedName>
</protein>
<evidence type="ECO:0000313" key="2">
    <source>
        <dbReference type="EMBL" id="TWS00550.1"/>
    </source>
</evidence>
<evidence type="ECO:0000259" key="1">
    <source>
        <dbReference type="Pfam" id="PF00534"/>
    </source>
</evidence>
<keyword evidence="2" id="KW-0808">Transferase</keyword>
<reference evidence="2 3" key="1">
    <citation type="submission" date="2019-06" db="EMBL/GenBank/DDBJ databases">
        <title>Pseudomonas bimorpha sp. nov. isolated from bovine raw milk and skim milk concentrate.</title>
        <authorList>
            <person name="Hofmann K."/>
            <person name="Huptas C."/>
            <person name="Doll E."/>
            <person name="Scherer S."/>
            <person name="Wenning M."/>
        </authorList>
    </citation>
    <scope>NUCLEOTIDE SEQUENCE [LARGE SCALE GENOMIC DNA]</scope>
    <source>
        <strain evidence="2 3">DSM 108990</strain>
    </source>
</reference>
<accession>A0A5C5Q5S5</accession>
<gene>
    <name evidence="2" type="ORF">FJD37_01500</name>
</gene>
<evidence type="ECO:0000313" key="3">
    <source>
        <dbReference type="Proteomes" id="UP000317901"/>
    </source>
</evidence>
<organism evidence="2 3">
    <name type="scientific">Pseudomonas saxonica</name>
    <dbReference type="NCBI Taxonomy" id="2600598"/>
    <lineage>
        <taxon>Bacteria</taxon>
        <taxon>Pseudomonadati</taxon>
        <taxon>Pseudomonadota</taxon>
        <taxon>Gammaproteobacteria</taxon>
        <taxon>Pseudomonadales</taxon>
        <taxon>Pseudomonadaceae</taxon>
        <taxon>Pseudomonas</taxon>
    </lineage>
</organism>
<dbReference type="InterPro" id="IPR001296">
    <property type="entry name" value="Glyco_trans_1"/>
</dbReference>
<comment type="caution">
    <text evidence="2">The sequence shown here is derived from an EMBL/GenBank/DDBJ whole genome shotgun (WGS) entry which is preliminary data.</text>
</comment>
<dbReference type="GO" id="GO:0016757">
    <property type="term" value="F:glycosyltransferase activity"/>
    <property type="evidence" value="ECO:0007669"/>
    <property type="project" value="InterPro"/>
</dbReference>
<dbReference type="OrthoDB" id="9792269at2"/>
<dbReference type="Proteomes" id="UP000317901">
    <property type="component" value="Unassembled WGS sequence"/>
</dbReference>
<dbReference type="SUPFAM" id="SSF53756">
    <property type="entry name" value="UDP-Glycosyltransferase/glycogen phosphorylase"/>
    <property type="match status" value="1"/>
</dbReference>
<dbReference type="AlphaFoldDB" id="A0A5C5Q5S5"/>
<name>A0A5C5Q5S5_9PSED</name>
<dbReference type="PANTHER" id="PTHR12526">
    <property type="entry name" value="GLYCOSYLTRANSFERASE"/>
    <property type="match status" value="1"/>
</dbReference>